<name>A0A5C2HDY9_9BACT</name>
<dbReference type="GO" id="GO:0016747">
    <property type="term" value="F:acyltransferase activity, transferring groups other than amino-acyl groups"/>
    <property type="evidence" value="ECO:0007669"/>
    <property type="project" value="InterPro"/>
</dbReference>
<dbReference type="Pfam" id="PF00583">
    <property type="entry name" value="Acetyltransf_1"/>
    <property type="match status" value="1"/>
</dbReference>
<proteinExistence type="predicted"/>
<dbReference type="InterPro" id="IPR016181">
    <property type="entry name" value="Acyl_CoA_acyltransferase"/>
</dbReference>
<dbReference type="OrthoDB" id="9805924at2"/>
<dbReference type="InterPro" id="IPR000182">
    <property type="entry name" value="GNAT_dom"/>
</dbReference>
<keyword evidence="2" id="KW-1185">Reference proteome</keyword>
<dbReference type="Proteomes" id="UP000322726">
    <property type="component" value="Chromosome"/>
</dbReference>
<reference evidence="1 2" key="3">
    <citation type="submission" date="2019-09" db="EMBL/GenBank/DDBJ databases">
        <title>Taxonomic note: a critical rebuttal of the proposed division of the genus Arcobacter into six genera, emended descriptions of Arcobacter anaerophilus and the genus Arcobacter, and an assessment of genus-level boundaries for Epsilonproteobacteria using in silico genomic comparator tools.</title>
        <authorList>
            <person name="On S.L.W."/>
            <person name="Miller W.G."/>
            <person name="Biggs P."/>
            <person name="Cornelius A."/>
            <person name="Vandamme P."/>
        </authorList>
    </citation>
    <scope>NUCLEOTIDE SEQUENCE [LARGE SCALE GENOMIC DNA]</scope>
    <source>
        <strain evidence="1 2">LMG 26638</strain>
    </source>
</reference>
<dbReference type="AlphaFoldDB" id="A0A5C2HDY9"/>
<dbReference type="KEGG" id="apai:APAC_1463"/>
<evidence type="ECO:0000313" key="2">
    <source>
        <dbReference type="Proteomes" id="UP000322726"/>
    </source>
</evidence>
<protein>
    <submittedName>
        <fullName evidence="1">Uncharacterized protein</fullName>
    </submittedName>
</protein>
<dbReference type="EMBL" id="CP035928">
    <property type="protein sequence ID" value="QEP34572.1"/>
    <property type="molecule type" value="Genomic_DNA"/>
</dbReference>
<reference evidence="2" key="1">
    <citation type="submission" date="2019-09" db="EMBL/GenBank/DDBJ databases">
        <title>Complete genome sequencing of four Arcobacter species reveals a diverse suite of mobile elements.</title>
        <authorList>
            <person name="On S.L.W."/>
            <person name="Miller W.G."/>
            <person name="Biggs P."/>
            <person name="Cornelius A."/>
            <person name="Vandamme P."/>
        </authorList>
    </citation>
    <scope>NUCLEOTIDE SEQUENCE [LARGE SCALE GENOMIC DNA]</scope>
    <source>
        <strain evidence="2">LMG 26638</strain>
    </source>
</reference>
<accession>A0A5C2HDY9</accession>
<gene>
    <name evidence="1" type="ORF">APAC_1463</name>
</gene>
<reference evidence="1 2" key="2">
    <citation type="submission" date="2019-09" db="EMBL/GenBank/DDBJ databases">
        <title>Complete genome sequencing of four Arcobacter species reveals a diverse suite of mobile elements.</title>
        <authorList>
            <person name="Miller W.G."/>
            <person name="Yee E."/>
            <person name="Bono J.L."/>
        </authorList>
    </citation>
    <scope>NUCLEOTIDE SEQUENCE [LARGE SCALE GENOMIC DNA]</scope>
    <source>
        <strain evidence="1 2">LMG 26638</strain>
    </source>
</reference>
<dbReference type="Gene3D" id="3.40.630.30">
    <property type="match status" value="1"/>
</dbReference>
<dbReference type="PROSITE" id="PS51186">
    <property type="entry name" value="GNAT"/>
    <property type="match status" value="1"/>
</dbReference>
<evidence type="ECO:0000313" key="1">
    <source>
        <dbReference type="EMBL" id="QEP34572.1"/>
    </source>
</evidence>
<dbReference type="SUPFAM" id="SSF55729">
    <property type="entry name" value="Acyl-CoA N-acyltransferases (Nat)"/>
    <property type="match status" value="1"/>
</dbReference>
<sequence length="139" mass="16174">MEIKIASEEEIKYCYNLLHQIRTDMSENDFLTTISEQLKNGYKVAYVINNNQIICVVGFTISKNLSRGKHIQIEDFVTTKNKEAETAAKALLDFIKIFAKQQECKSIHIDSNVDRHSAHKFYLSQDFQIESHHFSFKLN</sequence>
<organism evidence="1 2">
    <name type="scientific">Malaciobacter pacificus</name>
    <dbReference type="NCBI Taxonomy" id="1080223"/>
    <lineage>
        <taxon>Bacteria</taxon>
        <taxon>Pseudomonadati</taxon>
        <taxon>Campylobacterota</taxon>
        <taxon>Epsilonproteobacteria</taxon>
        <taxon>Campylobacterales</taxon>
        <taxon>Arcobacteraceae</taxon>
        <taxon>Malaciobacter</taxon>
    </lineage>
</organism>
<dbReference type="RefSeq" id="WP_130233501.1">
    <property type="nucleotide sequence ID" value="NZ_BMEF01000007.1"/>
</dbReference>